<comment type="caution">
    <text evidence="2">The sequence shown here is derived from an EMBL/GenBank/DDBJ whole genome shotgun (WGS) entry which is preliminary data.</text>
</comment>
<dbReference type="STRING" id="416450.A0A1V6Q0X2"/>
<name>A0A1V6Q0X2_9EURO</name>
<dbReference type="AlphaFoldDB" id="A0A1V6Q0X2"/>
<feature type="signal peptide" evidence="1">
    <location>
        <begin position="1"/>
        <end position="21"/>
    </location>
</feature>
<evidence type="ECO:0000256" key="1">
    <source>
        <dbReference type="SAM" id="SignalP"/>
    </source>
</evidence>
<dbReference type="PANTHER" id="PTHR47784:SF5">
    <property type="entry name" value="STEROL UPTAKE CONTROL PROTEIN 2"/>
    <property type="match status" value="1"/>
</dbReference>
<evidence type="ECO:0000313" key="2">
    <source>
        <dbReference type="EMBL" id="OQD82934.1"/>
    </source>
</evidence>
<dbReference type="GO" id="GO:0001228">
    <property type="term" value="F:DNA-binding transcription activator activity, RNA polymerase II-specific"/>
    <property type="evidence" value="ECO:0007669"/>
    <property type="project" value="TreeGrafter"/>
</dbReference>
<keyword evidence="3" id="KW-1185">Reference proteome</keyword>
<gene>
    <name evidence="2" type="ORF">PENANT_c019G04341</name>
</gene>
<dbReference type="EMBL" id="MDYN01000019">
    <property type="protein sequence ID" value="OQD82934.1"/>
    <property type="molecule type" value="Genomic_DNA"/>
</dbReference>
<evidence type="ECO:0008006" key="4">
    <source>
        <dbReference type="Google" id="ProtNLM"/>
    </source>
</evidence>
<reference evidence="3" key="1">
    <citation type="journal article" date="2017" name="Nat. Microbiol.">
        <title>Global analysis of biosynthetic gene clusters reveals vast potential of secondary metabolite production in Penicillium species.</title>
        <authorList>
            <person name="Nielsen J.C."/>
            <person name="Grijseels S."/>
            <person name="Prigent S."/>
            <person name="Ji B."/>
            <person name="Dainat J."/>
            <person name="Nielsen K.F."/>
            <person name="Frisvad J.C."/>
            <person name="Workman M."/>
            <person name="Nielsen J."/>
        </authorList>
    </citation>
    <scope>NUCLEOTIDE SEQUENCE [LARGE SCALE GENOMIC DNA]</scope>
    <source>
        <strain evidence="3">IBT 31811</strain>
    </source>
</reference>
<dbReference type="Proteomes" id="UP000191672">
    <property type="component" value="Unassembled WGS sequence"/>
</dbReference>
<dbReference type="InterPro" id="IPR053157">
    <property type="entry name" value="Sterol_Uptake_Regulator"/>
</dbReference>
<dbReference type="InterPro" id="IPR021858">
    <property type="entry name" value="Fun_TF"/>
</dbReference>
<protein>
    <recommendedName>
        <fullName evidence="4">C6 transcription factor</fullName>
    </recommendedName>
</protein>
<accession>A0A1V6Q0X2</accession>
<organism evidence="2 3">
    <name type="scientific">Penicillium antarcticum</name>
    <dbReference type="NCBI Taxonomy" id="416450"/>
    <lineage>
        <taxon>Eukaryota</taxon>
        <taxon>Fungi</taxon>
        <taxon>Dikarya</taxon>
        <taxon>Ascomycota</taxon>
        <taxon>Pezizomycotina</taxon>
        <taxon>Eurotiomycetes</taxon>
        <taxon>Eurotiomycetidae</taxon>
        <taxon>Eurotiales</taxon>
        <taxon>Aspergillaceae</taxon>
        <taxon>Penicillium</taxon>
    </lineage>
</organism>
<sequence length="269" mass="30535">MPPVLHAILALSALHLGHSDASRRESCLAHAQMHHGIAVKEMVPLVSSLAQENGEALFIFTSLTCMFSCAKPFKAGDFLVLFERGTLSEWARLFRGTKTVIQSGGENLRTGRLAPIFLNGSYLAAAHLEPQALEHGRPHIWELQEMMQRECPSTLPARAIYQNTLDELARTFGVALRPGAARRLDTADVFRWLLDVSDDYLDLLRQEAPIALIIFGYWCACIRRIEWMWWMEGLSQRLMTQLLSVLDPKYREWLWWPQEIINGSHVASP</sequence>
<dbReference type="Pfam" id="PF11951">
    <property type="entry name" value="Fungal_trans_2"/>
    <property type="match status" value="1"/>
</dbReference>
<keyword evidence="1" id="KW-0732">Signal</keyword>
<dbReference type="PANTHER" id="PTHR47784">
    <property type="entry name" value="STEROL UPTAKE CONTROL PROTEIN 2"/>
    <property type="match status" value="1"/>
</dbReference>
<feature type="chain" id="PRO_5010715125" description="C6 transcription factor" evidence="1">
    <location>
        <begin position="22"/>
        <end position="269"/>
    </location>
</feature>
<proteinExistence type="predicted"/>
<evidence type="ECO:0000313" key="3">
    <source>
        <dbReference type="Proteomes" id="UP000191672"/>
    </source>
</evidence>